<keyword evidence="4" id="KW-0808">Transferase</keyword>
<feature type="transmembrane region" description="Helical" evidence="8">
    <location>
        <begin position="76"/>
        <end position="93"/>
    </location>
</feature>
<dbReference type="RefSeq" id="WP_284196682.1">
    <property type="nucleotide sequence ID" value="NZ_BSOG01000002.1"/>
</dbReference>
<reference evidence="10" key="1">
    <citation type="journal article" date="2019" name="Int. J. Syst. Evol. Microbiol.">
        <title>The Global Catalogue of Microorganisms (GCM) 10K type strain sequencing project: providing services to taxonomists for standard genome sequencing and annotation.</title>
        <authorList>
            <consortium name="The Broad Institute Genomics Platform"/>
            <consortium name="The Broad Institute Genome Sequencing Center for Infectious Disease"/>
            <person name="Wu L."/>
            <person name="Ma J."/>
        </authorList>
    </citation>
    <scope>NUCLEOTIDE SEQUENCE [LARGE SCALE GENOMIC DNA]</scope>
    <source>
        <strain evidence="10">NBRC 110044</strain>
    </source>
</reference>
<keyword evidence="6 8" id="KW-1133">Transmembrane helix</keyword>
<evidence type="ECO:0000256" key="1">
    <source>
        <dbReference type="ARBA" id="ARBA00004651"/>
    </source>
</evidence>
<evidence type="ECO:0000256" key="2">
    <source>
        <dbReference type="ARBA" id="ARBA00022475"/>
    </source>
</evidence>
<evidence type="ECO:0000256" key="4">
    <source>
        <dbReference type="ARBA" id="ARBA00022679"/>
    </source>
</evidence>
<organism evidence="9 10">
    <name type="scientific">Chitinimonas prasina</name>
    <dbReference type="NCBI Taxonomy" id="1434937"/>
    <lineage>
        <taxon>Bacteria</taxon>
        <taxon>Pseudomonadati</taxon>
        <taxon>Pseudomonadota</taxon>
        <taxon>Betaproteobacteria</taxon>
        <taxon>Neisseriales</taxon>
        <taxon>Chitinibacteraceae</taxon>
        <taxon>Chitinimonas</taxon>
    </lineage>
</organism>
<feature type="transmembrane region" description="Helical" evidence="8">
    <location>
        <begin position="429"/>
        <end position="451"/>
    </location>
</feature>
<comment type="caution">
    <text evidence="9">The sequence shown here is derived from an EMBL/GenBank/DDBJ whole genome shotgun (WGS) entry which is preliminary data.</text>
</comment>
<dbReference type="Proteomes" id="UP001156706">
    <property type="component" value="Unassembled WGS sequence"/>
</dbReference>
<keyword evidence="2" id="KW-1003">Cell membrane</keyword>
<feature type="transmembrane region" description="Helical" evidence="8">
    <location>
        <begin position="327"/>
        <end position="346"/>
    </location>
</feature>
<dbReference type="PANTHER" id="PTHR33908:SF11">
    <property type="entry name" value="MEMBRANE PROTEIN"/>
    <property type="match status" value="1"/>
</dbReference>
<feature type="transmembrane region" description="Helical" evidence="8">
    <location>
        <begin position="177"/>
        <end position="203"/>
    </location>
</feature>
<keyword evidence="7 8" id="KW-0472">Membrane</keyword>
<evidence type="ECO:0000256" key="7">
    <source>
        <dbReference type="ARBA" id="ARBA00023136"/>
    </source>
</evidence>
<name>A0ABQ5YGH4_9NEIS</name>
<dbReference type="PANTHER" id="PTHR33908">
    <property type="entry name" value="MANNOSYLTRANSFERASE YKCB-RELATED"/>
    <property type="match status" value="1"/>
</dbReference>
<keyword evidence="5 8" id="KW-0812">Transmembrane</keyword>
<evidence type="ECO:0000256" key="8">
    <source>
        <dbReference type="SAM" id="Phobius"/>
    </source>
</evidence>
<keyword evidence="3" id="KW-0328">Glycosyltransferase</keyword>
<feature type="transmembrane region" description="Helical" evidence="8">
    <location>
        <begin position="353"/>
        <end position="376"/>
    </location>
</feature>
<dbReference type="InterPro" id="IPR050297">
    <property type="entry name" value="LipidA_mod_glycosyltrf_83"/>
</dbReference>
<proteinExistence type="predicted"/>
<evidence type="ECO:0000256" key="3">
    <source>
        <dbReference type="ARBA" id="ARBA00022676"/>
    </source>
</evidence>
<evidence type="ECO:0000256" key="5">
    <source>
        <dbReference type="ARBA" id="ARBA00022692"/>
    </source>
</evidence>
<feature type="transmembrane region" description="Helical" evidence="8">
    <location>
        <begin position="396"/>
        <end position="417"/>
    </location>
</feature>
<feature type="transmembrane region" description="Helical" evidence="8">
    <location>
        <begin position="275"/>
        <end position="293"/>
    </location>
</feature>
<evidence type="ECO:0000313" key="10">
    <source>
        <dbReference type="Proteomes" id="UP001156706"/>
    </source>
</evidence>
<evidence type="ECO:0000256" key="6">
    <source>
        <dbReference type="ARBA" id="ARBA00022989"/>
    </source>
</evidence>
<evidence type="ECO:0008006" key="11">
    <source>
        <dbReference type="Google" id="ProtNLM"/>
    </source>
</evidence>
<feature type="transmembrane region" description="Helical" evidence="8">
    <location>
        <begin position="130"/>
        <end position="157"/>
    </location>
</feature>
<accession>A0ABQ5YGH4</accession>
<feature type="transmembrane region" description="Helical" evidence="8">
    <location>
        <begin position="305"/>
        <end position="321"/>
    </location>
</feature>
<keyword evidence="10" id="KW-1185">Reference proteome</keyword>
<dbReference type="EMBL" id="BSOG01000002">
    <property type="protein sequence ID" value="GLR13588.1"/>
    <property type="molecule type" value="Genomic_DNA"/>
</dbReference>
<feature type="transmembrane region" description="Helical" evidence="8">
    <location>
        <begin position="99"/>
        <end position="118"/>
    </location>
</feature>
<evidence type="ECO:0000313" key="9">
    <source>
        <dbReference type="EMBL" id="GLR13588.1"/>
    </source>
</evidence>
<protein>
    <recommendedName>
        <fullName evidence="11">Glycosyltransferase family 39 protein</fullName>
    </recommendedName>
</protein>
<gene>
    <name evidence="9" type="ORF">GCM10007907_23780</name>
</gene>
<feature type="transmembrane region" description="Helical" evidence="8">
    <location>
        <begin position="20"/>
        <end position="37"/>
    </location>
</feature>
<sequence>MLTYTPPHEQDLPPATEKPWLLLLLCLAWLLPGLLGLEPLKPDEPIVADIVRHFIDGHPLSLPMLAGEAWVERAPLFYWVATGFAWLGQWLGLSLHEGARLATGCFMALALWGTGMTARELIGRRHGRSAVLILIGCAGLLLPGHALTTDVAVLAGWCWGGYALALAPRRPYPAAAILGAALATCGLAGSLAEPAMLLLLALLLPLFRAWRFPRYGIVLLIALAIALPLVAAWPMALSHASTAAYGQWLDHYALGFFGGFAQVQLGHPFGYYLRLLPWFAWPAWFLAAATLWMQRERLMQPRFQLPLVAAALALLCLLLSNSGRAGYALLLLPPLAWIGAVGLDVLRRGASAFVNWFGVMTFGLLALFLWGCWLAMHFGLPMRLSGRIQELAPSFSPTFSILALLLCLGFTLAWLWAVSRRRPVGRQAVTNWAAGITLCWGLAVLIAGNWVNARTSYRDFARTIAPSLPKTGCIASENLQASQRAILHYYLGLSTLRREVHPNPACDWLLRQGGSEALNPPPGWQLVWQGSRPGDRKERFYLYRQDAP</sequence>
<comment type="subcellular location">
    <subcellularLocation>
        <location evidence="1">Cell membrane</location>
        <topology evidence="1">Multi-pass membrane protein</topology>
    </subcellularLocation>
</comment>
<feature type="transmembrane region" description="Helical" evidence="8">
    <location>
        <begin position="215"/>
        <end position="236"/>
    </location>
</feature>